<keyword evidence="2" id="KW-1185">Reference proteome</keyword>
<name>A0AAD5QLH1_PARTN</name>
<accession>A0AAD5QLH1</accession>
<sequence>MVFLVLERMISLSVTSKILCERRAMSIRSFIVTGFDLPVNMVYSGKHEVSHRVPSIAASNEAAQRFVSPYDANRTQERKEQFK</sequence>
<evidence type="ECO:0000313" key="2">
    <source>
        <dbReference type="Proteomes" id="UP001196413"/>
    </source>
</evidence>
<proteinExistence type="predicted"/>
<protein>
    <submittedName>
        <fullName evidence="1">Uncharacterized protein</fullName>
    </submittedName>
</protein>
<comment type="caution">
    <text evidence="1">The sequence shown here is derived from an EMBL/GenBank/DDBJ whole genome shotgun (WGS) entry which is preliminary data.</text>
</comment>
<evidence type="ECO:0000313" key="1">
    <source>
        <dbReference type="EMBL" id="KAJ1356443.1"/>
    </source>
</evidence>
<dbReference type="AlphaFoldDB" id="A0AAD5QLH1"/>
<gene>
    <name evidence="1" type="ORF">KIN20_014165</name>
</gene>
<dbReference type="EMBL" id="JAHQIW010002816">
    <property type="protein sequence ID" value="KAJ1356443.1"/>
    <property type="molecule type" value="Genomic_DNA"/>
</dbReference>
<organism evidence="1 2">
    <name type="scientific">Parelaphostrongylus tenuis</name>
    <name type="common">Meningeal worm</name>
    <dbReference type="NCBI Taxonomy" id="148309"/>
    <lineage>
        <taxon>Eukaryota</taxon>
        <taxon>Metazoa</taxon>
        <taxon>Ecdysozoa</taxon>
        <taxon>Nematoda</taxon>
        <taxon>Chromadorea</taxon>
        <taxon>Rhabditida</taxon>
        <taxon>Rhabditina</taxon>
        <taxon>Rhabditomorpha</taxon>
        <taxon>Strongyloidea</taxon>
        <taxon>Metastrongylidae</taxon>
        <taxon>Parelaphostrongylus</taxon>
    </lineage>
</organism>
<reference evidence="1" key="1">
    <citation type="submission" date="2021-06" db="EMBL/GenBank/DDBJ databases">
        <title>Parelaphostrongylus tenuis whole genome reference sequence.</title>
        <authorList>
            <person name="Garwood T.J."/>
            <person name="Larsen P.A."/>
            <person name="Fountain-Jones N.M."/>
            <person name="Garbe J.R."/>
            <person name="Macchietto M.G."/>
            <person name="Kania S.A."/>
            <person name="Gerhold R.W."/>
            <person name="Richards J.E."/>
            <person name="Wolf T.M."/>
        </authorList>
    </citation>
    <scope>NUCLEOTIDE SEQUENCE</scope>
    <source>
        <strain evidence="1">MNPRO001-30</strain>
        <tissue evidence="1">Meninges</tissue>
    </source>
</reference>
<dbReference type="Proteomes" id="UP001196413">
    <property type="component" value="Unassembled WGS sequence"/>
</dbReference>